<accession>A0A2J7RFN7</accession>
<comment type="caution">
    <text evidence="1">The sequence shown here is derived from an EMBL/GenBank/DDBJ whole genome shotgun (WGS) entry which is preliminary data.</text>
</comment>
<protein>
    <submittedName>
        <fullName evidence="1">Uncharacterized protein</fullName>
    </submittedName>
</protein>
<dbReference type="InParanoid" id="A0A2J7RFN7"/>
<name>A0A2J7RFN7_9NEOP</name>
<gene>
    <name evidence="1" type="ORF">B7P43_G05657</name>
</gene>
<organism evidence="1 2">
    <name type="scientific">Cryptotermes secundus</name>
    <dbReference type="NCBI Taxonomy" id="105785"/>
    <lineage>
        <taxon>Eukaryota</taxon>
        <taxon>Metazoa</taxon>
        <taxon>Ecdysozoa</taxon>
        <taxon>Arthropoda</taxon>
        <taxon>Hexapoda</taxon>
        <taxon>Insecta</taxon>
        <taxon>Pterygota</taxon>
        <taxon>Neoptera</taxon>
        <taxon>Polyneoptera</taxon>
        <taxon>Dictyoptera</taxon>
        <taxon>Blattodea</taxon>
        <taxon>Blattoidea</taxon>
        <taxon>Termitoidae</taxon>
        <taxon>Kalotermitidae</taxon>
        <taxon>Cryptotermitinae</taxon>
        <taxon>Cryptotermes</taxon>
    </lineage>
</organism>
<evidence type="ECO:0000313" key="1">
    <source>
        <dbReference type="EMBL" id="PNF39643.1"/>
    </source>
</evidence>
<dbReference type="Proteomes" id="UP000235965">
    <property type="component" value="Unassembled WGS sequence"/>
</dbReference>
<dbReference type="AlphaFoldDB" id="A0A2J7RFN7"/>
<keyword evidence="2" id="KW-1185">Reference proteome</keyword>
<dbReference type="EMBL" id="NEVH01004410">
    <property type="protein sequence ID" value="PNF39643.1"/>
    <property type="molecule type" value="Genomic_DNA"/>
</dbReference>
<sequence length="58" mass="7018">MKHCLSIARHKSMRVVQMEPVCKFGWATVMQQLWDFFADWNHQLLHQWDVCSAHDDKF</sequence>
<reference evidence="1 2" key="1">
    <citation type="submission" date="2017-12" db="EMBL/GenBank/DDBJ databases">
        <title>Hemimetabolous genomes reveal molecular basis of termite eusociality.</title>
        <authorList>
            <person name="Harrison M.C."/>
            <person name="Jongepier E."/>
            <person name="Robertson H.M."/>
            <person name="Arning N."/>
            <person name="Bitard-Feildel T."/>
            <person name="Chao H."/>
            <person name="Childers C.P."/>
            <person name="Dinh H."/>
            <person name="Doddapaneni H."/>
            <person name="Dugan S."/>
            <person name="Gowin J."/>
            <person name="Greiner C."/>
            <person name="Han Y."/>
            <person name="Hu H."/>
            <person name="Hughes D.S.T."/>
            <person name="Huylmans A.-K."/>
            <person name="Kemena C."/>
            <person name="Kremer L.P.M."/>
            <person name="Lee S.L."/>
            <person name="Lopez-Ezquerra A."/>
            <person name="Mallet L."/>
            <person name="Monroy-Kuhn J.M."/>
            <person name="Moser A."/>
            <person name="Murali S.C."/>
            <person name="Muzny D.M."/>
            <person name="Otani S."/>
            <person name="Piulachs M.-D."/>
            <person name="Poelchau M."/>
            <person name="Qu J."/>
            <person name="Schaub F."/>
            <person name="Wada-Katsumata A."/>
            <person name="Worley K.C."/>
            <person name="Xie Q."/>
            <person name="Ylla G."/>
            <person name="Poulsen M."/>
            <person name="Gibbs R.A."/>
            <person name="Schal C."/>
            <person name="Richards S."/>
            <person name="Belles X."/>
            <person name="Korb J."/>
            <person name="Bornberg-Bauer E."/>
        </authorList>
    </citation>
    <scope>NUCLEOTIDE SEQUENCE [LARGE SCALE GENOMIC DNA]</scope>
    <source>
        <tissue evidence="1">Whole body</tissue>
    </source>
</reference>
<proteinExistence type="predicted"/>
<evidence type="ECO:0000313" key="2">
    <source>
        <dbReference type="Proteomes" id="UP000235965"/>
    </source>
</evidence>